<organism evidence="1 2">
    <name type="scientific">Lasius platythorax</name>
    <dbReference type="NCBI Taxonomy" id="488582"/>
    <lineage>
        <taxon>Eukaryota</taxon>
        <taxon>Metazoa</taxon>
        <taxon>Ecdysozoa</taxon>
        <taxon>Arthropoda</taxon>
        <taxon>Hexapoda</taxon>
        <taxon>Insecta</taxon>
        <taxon>Pterygota</taxon>
        <taxon>Neoptera</taxon>
        <taxon>Endopterygota</taxon>
        <taxon>Hymenoptera</taxon>
        <taxon>Apocrita</taxon>
        <taxon>Aculeata</taxon>
        <taxon>Formicoidea</taxon>
        <taxon>Formicidae</taxon>
        <taxon>Formicinae</taxon>
        <taxon>Lasius</taxon>
        <taxon>Lasius</taxon>
    </lineage>
</organism>
<evidence type="ECO:0000313" key="2">
    <source>
        <dbReference type="Proteomes" id="UP001497644"/>
    </source>
</evidence>
<dbReference type="AlphaFoldDB" id="A0AAV2NL60"/>
<keyword evidence="2" id="KW-1185">Reference proteome</keyword>
<dbReference type="Proteomes" id="UP001497644">
    <property type="component" value="Chromosome 2"/>
</dbReference>
<reference evidence="1" key="1">
    <citation type="submission" date="2024-04" db="EMBL/GenBank/DDBJ databases">
        <authorList>
            <consortium name="Molecular Ecology Group"/>
        </authorList>
    </citation>
    <scope>NUCLEOTIDE SEQUENCE</scope>
</reference>
<sequence length="158" mass="18034">MKTEQLGNSSCRHMREIISRSLHQSHHRSNNPLRAEPLTVQRINLWVQRREGPLSTSHNVVLIPADNRSALPVCFLLRERKRDLALVAQLDRPFRGASLLEVTDLRPHFFTELALVSSPVDSACELRTDTDLAIIEFPLSRALLHYRRPSVISTIPET</sequence>
<protein>
    <submittedName>
        <fullName evidence="1">Uncharacterized protein</fullName>
    </submittedName>
</protein>
<dbReference type="EMBL" id="OZ034825">
    <property type="protein sequence ID" value="CAL1680513.1"/>
    <property type="molecule type" value="Genomic_DNA"/>
</dbReference>
<evidence type="ECO:0000313" key="1">
    <source>
        <dbReference type="EMBL" id="CAL1680513.1"/>
    </source>
</evidence>
<name>A0AAV2NL60_9HYME</name>
<proteinExistence type="predicted"/>
<accession>A0AAV2NL60</accession>
<gene>
    <name evidence="1" type="ORF">LPLAT_LOCUS6516</name>
</gene>